<dbReference type="EnsemblBacteria" id="AAP99650">
    <property type="protein sequence ID" value="AAP99650"/>
    <property type="gene ID" value="Pro_0606"/>
</dbReference>
<dbReference type="AlphaFoldDB" id="Q7VCY4"/>
<proteinExistence type="predicted"/>
<reference evidence="1 2" key="1">
    <citation type="journal article" date="2003" name="Proc. Natl. Acad. Sci. U.S.A.">
        <title>Genome sequence of the cyanobacterium Prochlorococcus marinus SS120, a nearly minimal oxyphototrophic genome.</title>
        <authorList>
            <person name="Dufresne A."/>
            <person name="Salanoubat M."/>
            <person name="Partensky F."/>
            <person name="Artiguenave F."/>
            <person name="Axmann I.M."/>
            <person name="Barbe V."/>
            <person name="Duprat S."/>
            <person name="Galperin M.Y."/>
            <person name="Koonin E.V."/>
            <person name="Le Gall F."/>
            <person name="Makarova K.S."/>
            <person name="Ostrowski M."/>
            <person name="Oztas S."/>
            <person name="Robert C."/>
            <person name="Rogozin I.B."/>
            <person name="Scanlan D.J."/>
            <person name="Tandeau de Marsac N."/>
            <person name="Weissenbach J."/>
            <person name="Wincker P."/>
            <person name="Wolf Y.I."/>
            <person name="Hess W.R."/>
        </authorList>
    </citation>
    <scope>NUCLEOTIDE SEQUENCE [LARGE SCALE GENOMIC DNA]</scope>
    <source>
        <strain evidence="2">SARG / CCMP1375 / SS120</strain>
    </source>
</reference>
<evidence type="ECO:0000313" key="1">
    <source>
        <dbReference type="EMBL" id="AAP99650.1"/>
    </source>
</evidence>
<dbReference type="HOGENOM" id="CLU_1453226_0_0_3"/>
<dbReference type="PATRIC" id="fig|167539.5.peg.622"/>
<protein>
    <submittedName>
        <fullName evidence="1">Uncharacterized protein</fullName>
    </submittedName>
</protein>
<dbReference type="STRING" id="167539.Pro_0606"/>
<sequence length="186" mass="21499">MKQSNAYPNKKLVDKADVIARTVVSQQSFYRSKDCNENHRQLLETMIGAAIWYLPHGKEFWTGGISVEALKKLSETKKITSLTKDHKYPRKVAAAELFKVDWSEIPNHCDEIVNRYQRKYGLFNYVTPTENKRLVKYQKGHVFISPEDSYRQAGILLQKISVDQLNLIRKGDLQLTELAITNQINV</sequence>
<dbReference type="Proteomes" id="UP000001420">
    <property type="component" value="Chromosome"/>
</dbReference>
<name>Q7VCY4_PROMA</name>
<evidence type="ECO:0000313" key="2">
    <source>
        <dbReference type="Proteomes" id="UP000001420"/>
    </source>
</evidence>
<organism evidence="1 2">
    <name type="scientific">Prochlorococcus marinus (strain SARG / CCMP1375 / SS120)</name>
    <dbReference type="NCBI Taxonomy" id="167539"/>
    <lineage>
        <taxon>Bacteria</taxon>
        <taxon>Bacillati</taxon>
        <taxon>Cyanobacteriota</taxon>
        <taxon>Cyanophyceae</taxon>
        <taxon>Synechococcales</taxon>
        <taxon>Prochlorococcaceae</taxon>
        <taxon>Prochlorococcus</taxon>
    </lineage>
</organism>
<gene>
    <name evidence="1" type="ordered locus">Pro_0606</name>
</gene>
<dbReference type="KEGG" id="pma:Pro_0606"/>
<keyword evidence="2" id="KW-1185">Reference proteome</keyword>
<dbReference type="RefSeq" id="WP_011124758.1">
    <property type="nucleotide sequence ID" value="NC_005042.1"/>
</dbReference>
<accession>Q7VCY4</accession>
<dbReference type="OrthoDB" id="572681at2"/>
<dbReference type="EMBL" id="AE017126">
    <property type="protein sequence ID" value="AAP99650.1"/>
    <property type="molecule type" value="Genomic_DNA"/>
</dbReference>